<dbReference type="InterPro" id="IPR029063">
    <property type="entry name" value="SAM-dependent_MTases_sf"/>
</dbReference>
<sequence length="233" mass="26868">MPDFSKRSYDRELLDDPLMPFEQIKQTMRELNIINTWLGGHRVTVKGLRELLNGKRQISICEIGCGGGDNLAVLHGWCQQHGIEATFTGIDINPHSIAFAKEVYGELGIEFVCSDYRANALSTKPDIFFNSLFCHHFTENELIDMLKWMRINSRIGFFINDLHRHPVAYYSIKWLTKLLSKSSLVKNDAPLSVRRGFKKAEWIKLFDSAGLPLASPRWEWAFRHLIVCKNGWI</sequence>
<dbReference type="OrthoDB" id="9800454at2"/>
<protein>
    <submittedName>
        <fullName evidence="2">Methyltransferase domain-containing protein</fullName>
    </submittedName>
</protein>
<comment type="caution">
    <text evidence="2">The sequence shown here is derived from an EMBL/GenBank/DDBJ whole genome shotgun (WGS) entry which is preliminary data.</text>
</comment>
<organism evidence="2 3">
    <name type="scientific">Sphingobacterium alkalisoli</name>
    <dbReference type="NCBI Taxonomy" id="1874115"/>
    <lineage>
        <taxon>Bacteria</taxon>
        <taxon>Pseudomonadati</taxon>
        <taxon>Bacteroidota</taxon>
        <taxon>Sphingobacteriia</taxon>
        <taxon>Sphingobacteriales</taxon>
        <taxon>Sphingobacteriaceae</taxon>
        <taxon>Sphingobacterium</taxon>
    </lineage>
</organism>
<dbReference type="InterPro" id="IPR041698">
    <property type="entry name" value="Methyltransf_25"/>
</dbReference>
<dbReference type="Gene3D" id="3.40.50.150">
    <property type="entry name" value="Vaccinia Virus protein VP39"/>
    <property type="match status" value="1"/>
</dbReference>
<evidence type="ECO:0000313" key="2">
    <source>
        <dbReference type="EMBL" id="TJY67058.1"/>
    </source>
</evidence>
<keyword evidence="2" id="KW-0489">Methyltransferase</keyword>
<feature type="domain" description="Methyltransferase" evidence="1">
    <location>
        <begin position="60"/>
        <end position="149"/>
    </location>
</feature>
<keyword evidence="3" id="KW-1185">Reference proteome</keyword>
<dbReference type="CDD" id="cd02440">
    <property type="entry name" value="AdoMet_MTases"/>
    <property type="match status" value="1"/>
</dbReference>
<proteinExistence type="predicted"/>
<dbReference type="Proteomes" id="UP000309872">
    <property type="component" value="Unassembled WGS sequence"/>
</dbReference>
<dbReference type="SUPFAM" id="SSF53335">
    <property type="entry name" value="S-adenosyl-L-methionine-dependent methyltransferases"/>
    <property type="match status" value="1"/>
</dbReference>
<gene>
    <name evidence="2" type="ORF">FAZ19_09200</name>
</gene>
<accession>A0A4U0H5X3</accession>
<dbReference type="GO" id="GO:0032259">
    <property type="term" value="P:methylation"/>
    <property type="evidence" value="ECO:0007669"/>
    <property type="project" value="UniProtKB-KW"/>
</dbReference>
<dbReference type="AlphaFoldDB" id="A0A4U0H5X3"/>
<dbReference type="Pfam" id="PF13649">
    <property type="entry name" value="Methyltransf_25"/>
    <property type="match status" value="1"/>
</dbReference>
<dbReference type="GO" id="GO:0008168">
    <property type="term" value="F:methyltransferase activity"/>
    <property type="evidence" value="ECO:0007669"/>
    <property type="project" value="UniProtKB-KW"/>
</dbReference>
<evidence type="ECO:0000259" key="1">
    <source>
        <dbReference type="Pfam" id="PF13649"/>
    </source>
</evidence>
<dbReference type="EMBL" id="SUKA01000002">
    <property type="protein sequence ID" value="TJY67058.1"/>
    <property type="molecule type" value="Genomic_DNA"/>
</dbReference>
<evidence type="ECO:0000313" key="3">
    <source>
        <dbReference type="Proteomes" id="UP000309872"/>
    </source>
</evidence>
<reference evidence="2 3" key="1">
    <citation type="submission" date="2019-04" db="EMBL/GenBank/DDBJ databases">
        <title>Sphingobacterium olei sp. nov., isolated from oil-contaminated soil.</title>
        <authorList>
            <person name="Liu B."/>
        </authorList>
    </citation>
    <scope>NUCLEOTIDE SEQUENCE [LARGE SCALE GENOMIC DNA]</scope>
    <source>
        <strain evidence="2 3">Y3L14</strain>
    </source>
</reference>
<name>A0A4U0H5X3_9SPHI</name>
<dbReference type="RefSeq" id="WP_136820406.1">
    <property type="nucleotide sequence ID" value="NZ_BMJX01000002.1"/>
</dbReference>
<keyword evidence="2" id="KW-0808">Transferase</keyword>